<dbReference type="KEGG" id="dbk:DGMP_11610"/>
<keyword evidence="5" id="KW-0804">Transcription</keyword>
<keyword evidence="4" id="KW-0238">DNA-binding</keyword>
<evidence type="ECO:0000259" key="8">
    <source>
        <dbReference type="SMART" id="SM00448"/>
    </source>
</evidence>
<feature type="region of interest" description="Disordered" evidence="6">
    <location>
        <begin position="386"/>
        <end position="416"/>
    </location>
</feature>
<dbReference type="Pfam" id="PF00072">
    <property type="entry name" value="Response_reg"/>
    <property type="match status" value="1"/>
</dbReference>
<protein>
    <submittedName>
        <fullName evidence="9">Acetoacetate metabolism regulatory protein AtoC</fullName>
    </submittedName>
</protein>
<proteinExistence type="predicted"/>
<keyword evidence="1" id="KW-0547">Nucleotide-binding</keyword>
<gene>
    <name evidence="9" type="ORF">DGMP_11610</name>
</gene>
<dbReference type="GO" id="GO:0005524">
    <property type="term" value="F:ATP binding"/>
    <property type="evidence" value="ECO:0007669"/>
    <property type="project" value="UniProtKB-KW"/>
</dbReference>
<dbReference type="Pfam" id="PF00158">
    <property type="entry name" value="Sigma54_activat"/>
    <property type="match status" value="1"/>
</dbReference>
<feature type="domain" description="Response regulatory" evidence="8">
    <location>
        <begin position="2"/>
        <end position="110"/>
    </location>
</feature>
<dbReference type="CDD" id="cd00009">
    <property type="entry name" value="AAA"/>
    <property type="match status" value="1"/>
</dbReference>
<dbReference type="PANTHER" id="PTHR32071">
    <property type="entry name" value="TRANSCRIPTIONAL REGULATORY PROTEIN"/>
    <property type="match status" value="1"/>
</dbReference>
<dbReference type="CDD" id="cd00156">
    <property type="entry name" value="REC"/>
    <property type="match status" value="1"/>
</dbReference>
<evidence type="ECO:0000313" key="9">
    <source>
        <dbReference type="EMBL" id="BCL60468.1"/>
    </source>
</evidence>
<dbReference type="Proteomes" id="UP000826725">
    <property type="component" value="Chromosome"/>
</dbReference>
<dbReference type="InterPro" id="IPR058031">
    <property type="entry name" value="AAA_lid_NorR"/>
</dbReference>
<feature type="domain" description="AAA+ ATPase" evidence="7">
    <location>
        <begin position="159"/>
        <end position="306"/>
    </location>
</feature>
<dbReference type="AlphaFoldDB" id="A0A8D5JD27"/>
<dbReference type="GO" id="GO:0006355">
    <property type="term" value="P:regulation of DNA-templated transcription"/>
    <property type="evidence" value="ECO:0007669"/>
    <property type="project" value="InterPro"/>
</dbReference>
<dbReference type="RefSeq" id="WP_228856590.1">
    <property type="nucleotide sequence ID" value="NZ_AP024086.1"/>
</dbReference>
<evidence type="ECO:0000256" key="3">
    <source>
        <dbReference type="ARBA" id="ARBA00023015"/>
    </source>
</evidence>
<organism evidence="9 10">
    <name type="scientific">Desulfomarina profundi</name>
    <dbReference type="NCBI Taxonomy" id="2772557"/>
    <lineage>
        <taxon>Bacteria</taxon>
        <taxon>Pseudomonadati</taxon>
        <taxon>Thermodesulfobacteriota</taxon>
        <taxon>Desulfobulbia</taxon>
        <taxon>Desulfobulbales</taxon>
        <taxon>Desulfobulbaceae</taxon>
        <taxon>Desulfomarina</taxon>
    </lineage>
</organism>
<feature type="compositionally biased region" description="Basic and acidic residues" evidence="6">
    <location>
        <begin position="401"/>
        <end position="416"/>
    </location>
</feature>
<evidence type="ECO:0000259" key="7">
    <source>
        <dbReference type="SMART" id="SM00382"/>
    </source>
</evidence>
<dbReference type="SMART" id="SM00448">
    <property type="entry name" value="REC"/>
    <property type="match status" value="1"/>
</dbReference>
<dbReference type="InterPro" id="IPR001789">
    <property type="entry name" value="Sig_transdc_resp-reg_receiver"/>
</dbReference>
<evidence type="ECO:0000256" key="1">
    <source>
        <dbReference type="ARBA" id="ARBA00022741"/>
    </source>
</evidence>
<dbReference type="PANTHER" id="PTHR32071:SF21">
    <property type="entry name" value="TRANSCRIPTIONAL REGULATORY PROTEIN FLGR"/>
    <property type="match status" value="1"/>
</dbReference>
<dbReference type="InterPro" id="IPR025944">
    <property type="entry name" value="Sigma_54_int_dom_CS"/>
</dbReference>
<dbReference type="PROSITE" id="PS00675">
    <property type="entry name" value="SIGMA54_INTERACT_1"/>
    <property type="match status" value="1"/>
</dbReference>
<keyword evidence="2" id="KW-0067">ATP-binding</keyword>
<dbReference type="FunFam" id="3.40.50.300:FF:000006">
    <property type="entry name" value="DNA-binding transcriptional regulator NtrC"/>
    <property type="match status" value="1"/>
</dbReference>
<dbReference type="InterPro" id="IPR025662">
    <property type="entry name" value="Sigma_54_int_dom_ATP-bd_1"/>
</dbReference>
<dbReference type="InterPro" id="IPR003593">
    <property type="entry name" value="AAA+_ATPase"/>
</dbReference>
<evidence type="ECO:0000256" key="2">
    <source>
        <dbReference type="ARBA" id="ARBA00022840"/>
    </source>
</evidence>
<name>A0A8D5JD27_9BACT</name>
<dbReference type="InterPro" id="IPR002078">
    <property type="entry name" value="Sigma_54_int"/>
</dbReference>
<dbReference type="PROSITE" id="PS00688">
    <property type="entry name" value="SIGMA54_INTERACT_3"/>
    <property type="match status" value="1"/>
</dbReference>
<sequence length="478" mass="54681">MHKILIYDTYRTTADIMVAALRDKCVLTCKTNKVEFQEEIQAKQHDLVFIDIDDGRSLPLLEKLHNRDPYLPIILTSNNEKAELIVQAMNSGASDFLVHPISPERINIAVDKAIKIRDQRFEIAYLRRNQDVVYDFRDVVAVSPSMRKVITSLERFAGTDSTILITGDTGTGKSFLSGTVHFNSPRRKKPFVKINCANIPEDLLESELFGHEKGAFTGADKQRIGRFEQAGGGTIFLDEIGEMKLRLQTKLLRVLEEKSFERVGGNKTIYSDVRIIAATNKDLVEQVDLGLFREDLYYRINVLPVSLPSLKERKQCIQPLAEILLDKFCKSTHREILGFRREAMEMMIEYDWPGNIRQLANTIERAVILEDGREIRAENLSLPTRKMRKAVRRSAGNDPSAGEKEARESGRRAEKPLSLADQERELILMVLEECLWVQKNAAAKLGISPRALNYKINKLGITHPHWRRNKRKEDREKV</sequence>
<dbReference type="SMART" id="SM00382">
    <property type="entry name" value="AAA"/>
    <property type="match status" value="1"/>
</dbReference>
<dbReference type="EMBL" id="AP024086">
    <property type="protein sequence ID" value="BCL60468.1"/>
    <property type="molecule type" value="Genomic_DNA"/>
</dbReference>
<dbReference type="Pfam" id="PF25601">
    <property type="entry name" value="AAA_lid_14"/>
    <property type="match status" value="1"/>
</dbReference>
<dbReference type="InterPro" id="IPR002197">
    <property type="entry name" value="HTH_Fis"/>
</dbReference>
<keyword evidence="3" id="KW-0805">Transcription regulation</keyword>
<dbReference type="GO" id="GO:0000160">
    <property type="term" value="P:phosphorelay signal transduction system"/>
    <property type="evidence" value="ECO:0007669"/>
    <property type="project" value="InterPro"/>
</dbReference>
<evidence type="ECO:0000313" key="10">
    <source>
        <dbReference type="Proteomes" id="UP000826725"/>
    </source>
</evidence>
<reference evidence="9" key="1">
    <citation type="submission" date="2020-09" db="EMBL/GenBank/DDBJ databases">
        <title>Desulfogranum mesoprofundum gen. nov., sp. nov., a novel mesophilic, sulfate-reducing chemolithoautotroph isolated from a deep-sea hydrothermal vent chimney in the Suiyo Seamount.</title>
        <authorList>
            <person name="Hashimoto Y."/>
            <person name="Nakagawa S."/>
        </authorList>
    </citation>
    <scope>NUCLEOTIDE SEQUENCE</scope>
    <source>
        <strain evidence="9">KT2</strain>
    </source>
</reference>
<dbReference type="Pfam" id="PF02954">
    <property type="entry name" value="HTH_8"/>
    <property type="match status" value="1"/>
</dbReference>
<accession>A0A8D5JD27</accession>
<keyword evidence="10" id="KW-1185">Reference proteome</keyword>
<evidence type="ECO:0000256" key="5">
    <source>
        <dbReference type="ARBA" id="ARBA00023163"/>
    </source>
</evidence>
<evidence type="ECO:0000256" key="4">
    <source>
        <dbReference type="ARBA" id="ARBA00023125"/>
    </source>
</evidence>
<dbReference type="GO" id="GO:0043565">
    <property type="term" value="F:sequence-specific DNA binding"/>
    <property type="evidence" value="ECO:0007669"/>
    <property type="project" value="InterPro"/>
</dbReference>
<evidence type="ECO:0000256" key="6">
    <source>
        <dbReference type="SAM" id="MobiDB-lite"/>
    </source>
</evidence>